<evidence type="ECO:0000256" key="3">
    <source>
        <dbReference type="ARBA" id="ARBA00023125"/>
    </source>
</evidence>
<dbReference type="PANTHER" id="PTHR34294">
    <property type="entry name" value="TRANSCRIPTIONAL REGULATOR-RELATED"/>
    <property type="match status" value="1"/>
</dbReference>
<dbReference type="InterPro" id="IPR048715">
    <property type="entry name" value="CggR_N"/>
</dbReference>
<dbReference type="InterPro" id="IPR036388">
    <property type="entry name" value="WH-like_DNA-bd_sf"/>
</dbReference>
<feature type="domain" description="CggR N-terminal DNA binding" evidence="6">
    <location>
        <begin position="20"/>
        <end position="89"/>
    </location>
</feature>
<dbReference type="Pfam" id="PF04198">
    <property type="entry name" value="Sugar-bind"/>
    <property type="match status" value="1"/>
</dbReference>
<evidence type="ECO:0000313" key="7">
    <source>
        <dbReference type="EMBL" id="MFB9860400.1"/>
    </source>
</evidence>
<feature type="domain" description="Sugar-binding" evidence="5">
    <location>
        <begin position="98"/>
        <end position="338"/>
    </location>
</feature>
<gene>
    <name evidence="7" type="ORF">ACFFLE_04670</name>
</gene>
<dbReference type="Proteomes" id="UP001589740">
    <property type="component" value="Unassembled WGS sequence"/>
</dbReference>
<proteinExistence type="inferred from homology"/>
<reference evidence="7 8" key="1">
    <citation type="submission" date="2024-09" db="EMBL/GenBank/DDBJ databases">
        <authorList>
            <person name="Sun Q."/>
            <person name="Mori K."/>
        </authorList>
    </citation>
    <scope>NUCLEOTIDE SEQUENCE [LARGE SCALE GENOMIC DNA]</scope>
    <source>
        <strain evidence="7 8">JCM 12822</strain>
    </source>
</reference>
<dbReference type="EMBL" id="JBHMAH010000010">
    <property type="protein sequence ID" value="MFB9860400.1"/>
    <property type="molecule type" value="Genomic_DNA"/>
</dbReference>
<keyword evidence="3" id="KW-0238">DNA-binding</keyword>
<evidence type="ECO:0000256" key="1">
    <source>
        <dbReference type="ARBA" id="ARBA00010466"/>
    </source>
</evidence>
<dbReference type="Gene3D" id="1.10.10.10">
    <property type="entry name" value="Winged helix-like DNA-binding domain superfamily/Winged helix DNA-binding domain"/>
    <property type="match status" value="1"/>
</dbReference>
<evidence type="ECO:0000313" key="8">
    <source>
        <dbReference type="Proteomes" id="UP001589740"/>
    </source>
</evidence>
<keyword evidence="2" id="KW-0805">Transcription regulation</keyword>
<dbReference type="Gene3D" id="3.40.50.1360">
    <property type="match status" value="1"/>
</dbReference>
<organism evidence="7 8">
    <name type="scientific">Salinicoccus siamensis</name>
    <dbReference type="NCBI Taxonomy" id="381830"/>
    <lineage>
        <taxon>Bacteria</taxon>
        <taxon>Bacillati</taxon>
        <taxon>Bacillota</taxon>
        <taxon>Bacilli</taxon>
        <taxon>Bacillales</taxon>
        <taxon>Staphylococcaceae</taxon>
        <taxon>Salinicoccus</taxon>
    </lineage>
</organism>
<evidence type="ECO:0000256" key="2">
    <source>
        <dbReference type="ARBA" id="ARBA00023015"/>
    </source>
</evidence>
<evidence type="ECO:0000259" key="6">
    <source>
        <dbReference type="Pfam" id="PF21715"/>
    </source>
</evidence>
<dbReference type="InterPro" id="IPR051054">
    <property type="entry name" value="SorC_transcr_regulators"/>
</dbReference>
<dbReference type="SUPFAM" id="SSF100950">
    <property type="entry name" value="NagB/RpiA/CoA transferase-like"/>
    <property type="match status" value="1"/>
</dbReference>
<dbReference type="PANTHER" id="PTHR34294:SF5">
    <property type="entry name" value="CENTRAL GLYCOLYTIC GENES REGULATOR"/>
    <property type="match status" value="1"/>
</dbReference>
<name>A0ABV5Z2R9_9STAP</name>
<dbReference type="InterPro" id="IPR037171">
    <property type="entry name" value="NagB/RpiA_transferase-like"/>
</dbReference>
<dbReference type="RefSeq" id="WP_380569981.1">
    <property type="nucleotide sequence ID" value="NZ_JBHMAH010000010.1"/>
</dbReference>
<comment type="similarity">
    <text evidence="1">Belongs to the SorC transcriptional regulatory family.</text>
</comment>
<dbReference type="SUPFAM" id="SSF46785">
    <property type="entry name" value="Winged helix' DNA-binding domain"/>
    <property type="match status" value="1"/>
</dbReference>
<dbReference type="Pfam" id="PF21715">
    <property type="entry name" value="CggR_N"/>
    <property type="match status" value="1"/>
</dbReference>
<keyword evidence="4" id="KW-0804">Transcription</keyword>
<sequence length="340" mass="37868">MWQKLLDIQKRIAPEVVSELQKRSTILKQIRTYQPIGRRPLARQLNMTERVLRKEVDALHDLDLIDIDKKGISISQTGIEVLDELSPFMTTLDRRSGLALKLQRQYNLQGCHIIRGDADEDPELQQELSQLMAEEFQKMIFDNAIISVAGGSTMANVSQYLKPAEENLLFVSARGGLGEEVGNQANSIASRLAKATGGEHRVLYAPDSVGDSVYESLKDEPSIKEITELNRRSDYVMHGIGEAFMMARRRNVEAAALSQLEADCAVGETFGYYFNAEGDIVRKVKTIGIQLEDLASKKAIFAVAGGSSKKEAVRAYMKMAPKNTILFIDEAIGEFLLKND</sequence>
<dbReference type="InterPro" id="IPR036390">
    <property type="entry name" value="WH_DNA-bd_sf"/>
</dbReference>
<protein>
    <submittedName>
        <fullName evidence="7">Sugar-binding transcriptional regulator</fullName>
    </submittedName>
</protein>
<accession>A0ABV5Z2R9</accession>
<keyword evidence="8" id="KW-1185">Reference proteome</keyword>
<comment type="caution">
    <text evidence="7">The sequence shown here is derived from an EMBL/GenBank/DDBJ whole genome shotgun (WGS) entry which is preliminary data.</text>
</comment>
<evidence type="ECO:0000256" key="4">
    <source>
        <dbReference type="ARBA" id="ARBA00023163"/>
    </source>
</evidence>
<evidence type="ECO:0000259" key="5">
    <source>
        <dbReference type="Pfam" id="PF04198"/>
    </source>
</evidence>
<dbReference type="InterPro" id="IPR007324">
    <property type="entry name" value="Sugar-bd_dom_put"/>
</dbReference>